<evidence type="ECO:0000313" key="2">
    <source>
        <dbReference type="EMBL" id="GGI55065.1"/>
    </source>
</evidence>
<evidence type="ECO:0000313" key="3">
    <source>
        <dbReference type="Proteomes" id="UP000627205"/>
    </source>
</evidence>
<organism evidence="2 3">
    <name type="scientific">Oxalicibacterium solurbis</name>
    <dbReference type="NCBI Taxonomy" id="69280"/>
    <lineage>
        <taxon>Bacteria</taxon>
        <taxon>Pseudomonadati</taxon>
        <taxon>Pseudomonadota</taxon>
        <taxon>Betaproteobacteria</taxon>
        <taxon>Burkholderiales</taxon>
        <taxon>Oxalobacteraceae</taxon>
        <taxon>Oxalicibacterium</taxon>
    </lineage>
</organism>
<dbReference type="Proteomes" id="UP000627205">
    <property type="component" value="Unassembled WGS sequence"/>
</dbReference>
<accession>A0A8J3B4U0</accession>
<protein>
    <submittedName>
        <fullName evidence="2">Uncharacterized protein</fullName>
    </submittedName>
</protein>
<evidence type="ECO:0000256" key="1">
    <source>
        <dbReference type="SAM" id="MobiDB-lite"/>
    </source>
</evidence>
<sequence>MTDGKHSTGAGFNKMPKSHANKNSFKNNDLKNAIAEAEIIRQKIDVALQYPALCE</sequence>
<gene>
    <name evidence="2" type="ORF">GCM10011430_22390</name>
</gene>
<name>A0A8J3B4U0_9BURK</name>
<comment type="caution">
    <text evidence="2">The sequence shown here is derived from an EMBL/GenBank/DDBJ whole genome shotgun (WGS) entry which is preliminary data.</text>
</comment>
<dbReference type="EMBL" id="BMDP01000003">
    <property type="protein sequence ID" value="GGI55065.1"/>
    <property type="molecule type" value="Genomic_DNA"/>
</dbReference>
<feature type="region of interest" description="Disordered" evidence="1">
    <location>
        <begin position="1"/>
        <end position="26"/>
    </location>
</feature>
<reference evidence="2" key="1">
    <citation type="journal article" date="2014" name="Int. J. Syst. Evol. Microbiol.">
        <title>Complete genome sequence of Corynebacterium casei LMG S-19264T (=DSM 44701T), isolated from a smear-ripened cheese.</title>
        <authorList>
            <consortium name="US DOE Joint Genome Institute (JGI-PGF)"/>
            <person name="Walter F."/>
            <person name="Albersmeier A."/>
            <person name="Kalinowski J."/>
            <person name="Ruckert C."/>
        </authorList>
    </citation>
    <scope>NUCLEOTIDE SEQUENCE</scope>
    <source>
        <strain evidence="2">CCM 7664</strain>
    </source>
</reference>
<proteinExistence type="predicted"/>
<keyword evidence="3" id="KW-1185">Reference proteome</keyword>
<dbReference type="AlphaFoldDB" id="A0A8J3B4U0"/>
<reference evidence="2" key="2">
    <citation type="submission" date="2020-09" db="EMBL/GenBank/DDBJ databases">
        <authorList>
            <person name="Sun Q."/>
            <person name="Sedlacek I."/>
        </authorList>
    </citation>
    <scope>NUCLEOTIDE SEQUENCE</scope>
    <source>
        <strain evidence="2">CCM 7664</strain>
    </source>
</reference>